<organism evidence="2 3">
    <name type="scientific">Vibrio cholerae</name>
    <dbReference type="NCBI Taxonomy" id="666"/>
    <lineage>
        <taxon>Bacteria</taxon>
        <taxon>Pseudomonadati</taxon>
        <taxon>Pseudomonadota</taxon>
        <taxon>Gammaproteobacteria</taxon>
        <taxon>Vibrionales</taxon>
        <taxon>Vibrionaceae</taxon>
        <taxon>Vibrio</taxon>
    </lineage>
</organism>
<accession>A0A5C9T2L2</accession>
<gene>
    <name evidence="2" type="ORF">FXE67_03415</name>
</gene>
<comment type="caution">
    <text evidence="2">The sequence shown here is derived from an EMBL/GenBank/DDBJ whole genome shotgun (WGS) entry which is preliminary data.</text>
</comment>
<feature type="domain" description="Glycosyltransferase 2-like" evidence="1">
    <location>
        <begin position="8"/>
        <end position="137"/>
    </location>
</feature>
<reference evidence="2 3" key="1">
    <citation type="submission" date="2019-06" db="EMBL/GenBank/DDBJ databases">
        <title>Vibrio cholerae phylogeny based on whole-genome sequencing reveals genetic diversity and population strucutre.</title>
        <authorList>
            <person name="Zhiqiu Y."/>
            <person name="Bin L."/>
            <person name="Lingyan J."/>
        </authorList>
    </citation>
    <scope>NUCLEOTIDE SEQUENCE [LARGE SCALE GENOMIC DNA]</scope>
    <source>
        <strain evidence="2 3">N2768</strain>
    </source>
</reference>
<evidence type="ECO:0000313" key="3">
    <source>
        <dbReference type="Proteomes" id="UP000323583"/>
    </source>
</evidence>
<dbReference type="PANTHER" id="PTHR22916">
    <property type="entry name" value="GLYCOSYLTRANSFERASE"/>
    <property type="match status" value="1"/>
</dbReference>
<dbReference type="InterPro" id="IPR029044">
    <property type="entry name" value="Nucleotide-diphossugar_trans"/>
</dbReference>
<name>A0A5C9T2L2_VIBCL</name>
<dbReference type="PANTHER" id="PTHR22916:SF3">
    <property type="entry name" value="UDP-GLCNAC:BETAGAL BETA-1,3-N-ACETYLGLUCOSAMINYLTRANSFERASE-LIKE PROTEIN 1"/>
    <property type="match status" value="1"/>
</dbReference>
<dbReference type="RefSeq" id="WP_113600435.1">
    <property type="nucleotide sequence ID" value="NZ_VIOL01000071.1"/>
</dbReference>
<dbReference type="InterPro" id="IPR001173">
    <property type="entry name" value="Glyco_trans_2-like"/>
</dbReference>
<dbReference type="Pfam" id="PF00535">
    <property type="entry name" value="Glycos_transf_2"/>
    <property type="match status" value="1"/>
</dbReference>
<sequence>MKEEKLVSIIMPAYNSSRFIKDSIESVLSQSYSNWELLVVDDCSTDDTALIVKWHEKKDKRVKYIKMEANTGSPSGPRNKGLEEARGEYIAFLDSDDLWKFQKLEKQIDFMVNNNYEFICSSYEIISEEGEKIGTYKPSESVDYEMMLKNNSVGCLTAVVKRSLIEGYSFPRCGHEDYALWLKLVKKTYKIYACCETLAAYRKVSNSVSSNKMKVFKFFWHIYRYEENLSILKTLYLCSRYFVNVLWFKYS</sequence>
<keyword evidence="2" id="KW-0808">Transferase</keyword>
<dbReference type="GO" id="GO:0016758">
    <property type="term" value="F:hexosyltransferase activity"/>
    <property type="evidence" value="ECO:0007669"/>
    <property type="project" value="UniProtKB-ARBA"/>
</dbReference>
<protein>
    <submittedName>
        <fullName evidence="2">Glycosyltransferase family 2 protein</fullName>
    </submittedName>
</protein>
<dbReference type="SUPFAM" id="SSF53448">
    <property type="entry name" value="Nucleotide-diphospho-sugar transferases"/>
    <property type="match status" value="1"/>
</dbReference>
<dbReference type="Gene3D" id="3.90.550.10">
    <property type="entry name" value="Spore Coat Polysaccharide Biosynthesis Protein SpsA, Chain A"/>
    <property type="match status" value="1"/>
</dbReference>
<dbReference type="AlphaFoldDB" id="A0A5C9T2L2"/>
<dbReference type="Proteomes" id="UP000323583">
    <property type="component" value="Unassembled WGS sequence"/>
</dbReference>
<evidence type="ECO:0000259" key="1">
    <source>
        <dbReference type="Pfam" id="PF00535"/>
    </source>
</evidence>
<evidence type="ECO:0000313" key="2">
    <source>
        <dbReference type="EMBL" id="TXY93568.1"/>
    </source>
</evidence>
<proteinExistence type="predicted"/>
<dbReference type="EMBL" id="VSGZ01000016">
    <property type="protein sequence ID" value="TXY93568.1"/>
    <property type="molecule type" value="Genomic_DNA"/>
</dbReference>